<comment type="caution">
    <text evidence="1">The sequence shown here is derived from an EMBL/GenBank/DDBJ whole genome shotgun (WGS) entry which is preliminary data.</text>
</comment>
<name>A0ABS6Y2H4_9FLAO</name>
<dbReference type="Proteomes" id="UP000812031">
    <property type="component" value="Unassembled WGS sequence"/>
</dbReference>
<gene>
    <name evidence="1" type="ORF">KZH69_19805</name>
</gene>
<sequence length="111" mass="13315">MQHRGEIIKRAIHKSGFPITQLANRLGKSRRWIYLMFENNNVSLDIVLQIGKIIHYDFTEEIKEFNPYHNAINEPATEYKKEESQAEYWKNKYLKLLEEYNEILKKGKTID</sequence>
<dbReference type="EMBL" id="JAHWYN010000035">
    <property type="protein sequence ID" value="MBW4362731.1"/>
    <property type="molecule type" value="Genomic_DNA"/>
</dbReference>
<reference evidence="1 2" key="1">
    <citation type="submission" date="2021-07" db="EMBL/GenBank/DDBJ databases">
        <title>Flavobacterium sp. nov. isolated from sediment on the Taihu Lake.</title>
        <authorList>
            <person name="Qu J.-H."/>
        </authorList>
    </citation>
    <scope>NUCLEOTIDE SEQUENCE [LARGE SCALE GENOMIC DNA]</scope>
    <source>
        <strain evidence="1 2">NAS39</strain>
    </source>
</reference>
<accession>A0ABS6Y2H4</accession>
<evidence type="ECO:0000313" key="1">
    <source>
        <dbReference type="EMBL" id="MBW4362731.1"/>
    </source>
</evidence>
<protein>
    <submittedName>
        <fullName evidence="1">Uncharacterized protein</fullName>
    </submittedName>
</protein>
<proteinExistence type="predicted"/>
<keyword evidence="2" id="KW-1185">Reference proteome</keyword>
<dbReference type="RefSeq" id="WP_219319203.1">
    <property type="nucleotide sequence ID" value="NZ_JAHWYN010000035.1"/>
</dbReference>
<organism evidence="1 2">
    <name type="scientific">Flavobacterium taihuense</name>
    <dbReference type="NCBI Taxonomy" id="2857508"/>
    <lineage>
        <taxon>Bacteria</taxon>
        <taxon>Pseudomonadati</taxon>
        <taxon>Bacteroidota</taxon>
        <taxon>Flavobacteriia</taxon>
        <taxon>Flavobacteriales</taxon>
        <taxon>Flavobacteriaceae</taxon>
        <taxon>Flavobacterium</taxon>
    </lineage>
</organism>
<evidence type="ECO:0000313" key="2">
    <source>
        <dbReference type="Proteomes" id="UP000812031"/>
    </source>
</evidence>